<dbReference type="GO" id="GO:0006508">
    <property type="term" value="P:proteolysis"/>
    <property type="evidence" value="ECO:0007669"/>
    <property type="project" value="InterPro"/>
</dbReference>
<feature type="compositionally biased region" description="Low complexity" evidence="1">
    <location>
        <begin position="1"/>
        <end position="15"/>
    </location>
</feature>
<reference evidence="3" key="1">
    <citation type="submission" date="2025-08" db="UniProtKB">
        <authorList>
            <consortium name="Ensembl"/>
        </authorList>
    </citation>
    <scope>IDENTIFICATION</scope>
</reference>
<organism evidence="3 4">
    <name type="scientific">Sciurus vulgaris</name>
    <name type="common">Eurasian red squirrel</name>
    <dbReference type="NCBI Taxonomy" id="55149"/>
    <lineage>
        <taxon>Eukaryota</taxon>
        <taxon>Metazoa</taxon>
        <taxon>Chordata</taxon>
        <taxon>Craniata</taxon>
        <taxon>Vertebrata</taxon>
        <taxon>Euteleostomi</taxon>
        <taxon>Mammalia</taxon>
        <taxon>Eutheria</taxon>
        <taxon>Euarchontoglires</taxon>
        <taxon>Glires</taxon>
        <taxon>Rodentia</taxon>
        <taxon>Sciuromorpha</taxon>
        <taxon>Sciuridae</taxon>
        <taxon>Sciurinae</taxon>
        <taxon>Sciurini</taxon>
        <taxon>Sciurus</taxon>
    </lineage>
</organism>
<dbReference type="Ensembl" id="ENSSVLT00005036809.1">
    <property type="protein sequence ID" value="ENSSVLP00005033210.1"/>
    <property type="gene ID" value="ENSSVLG00005026000.1"/>
</dbReference>
<dbReference type="Proteomes" id="UP000694564">
    <property type="component" value="Chromosome 9"/>
</dbReference>
<dbReference type="Gene3D" id="3.40.50.1460">
    <property type="match status" value="1"/>
</dbReference>
<feature type="region of interest" description="Disordered" evidence="1">
    <location>
        <begin position="1"/>
        <end position="21"/>
    </location>
</feature>
<name>A0A8D2E297_SCIVU</name>
<dbReference type="InterPro" id="IPR001309">
    <property type="entry name" value="Pept_C14_p20"/>
</dbReference>
<dbReference type="SUPFAM" id="SSF52129">
    <property type="entry name" value="Caspase-like"/>
    <property type="match status" value="1"/>
</dbReference>
<evidence type="ECO:0000259" key="2">
    <source>
        <dbReference type="PROSITE" id="PS50208"/>
    </source>
</evidence>
<protein>
    <recommendedName>
        <fullName evidence="2">Caspase family p20 domain-containing protein</fullName>
    </recommendedName>
</protein>
<dbReference type="AlphaFoldDB" id="A0A8D2E297"/>
<evidence type="ECO:0000313" key="3">
    <source>
        <dbReference type="Ensembl" id="ENSSVLP00005033210.1"/>
    </source>
</evidence>
<sequence>MNSAAGSRGPSPAGGEQNMTEIDAYYKSEMFDPSEKYKMDHKRRGLALIFNHERFFWHLTLPERRGTSADRENLTRSVNLQ</sequence>
<dbReference type="PROSITE" id="PS50208">
    <property type="entry name" value="CASPASE_P20"/>
    <property type="match status" value="1"/>
</dbReference>
<proteinExistence type="predicted"/>
<reference evidence="3" key="2">
    <citation type="submission" date="2025-09" db="UniProtKB">
        <authorList>
            <consortium name="Ensembl"/>
        </authorList>
    </citation>
    <scope>IDENTIFICATION</scope>
</reference>
<feature type="domain" description="Caspase family p20" evidence="2">
    <location>
        <begin position="43"/>
        <end position="76"/>
    </location>
</feature>
<dbReference type="InterPro" id="IPR029030">
    <property type="entry name" value="Caspase-like_dom_sf"/>
</dbReference>
<keyword evidence="4" id="KW-1185">Reference proteome</keyword>
<dbReference type="GO" id="GO:0004197">
    <property type="term" value="F:cysteine-type endopeptidase activity"/>
    <property type="evidence" value="ECO:0007669"/>
    <property type="project" value="InterPro"/>
</dbReference>
<evidence type="ECO:0000313" key="4">
    <source>
        <dbReference type="Proteomes" id="UP000694564"/>
    </source>
</evidence>
<accession>A0A8D2E297</accession>
<dbReference type="GeneTree" id="ENSGT00940000155140"/>
<evidence type="ECO:0000256" key="1">
    <source>
        <dbReference type="SAM" id="MobiDB-lite"/>
    </source>
</evidence>